<evidence type="ECO:0000313" key="8">
    <source>
        <dbReference type="Proteomes" id="UP000230914"/>
    </source>
</evidence>
<protein>
    <recommendedName>
        <fullName evidence="9">MATE family efflux transporter</fullName>
    </recommendedName>
</protein>
<dbReference type="AlphaFoldDB" id="A0A2G6K9Q9"/>
<evidence type="ECO:0000256" key="6">
    <source>
        <dbReference type="SAM" id="Phobius"/>
    </source>
</evidence>
<dbReference type="EMBL" id="PDSL01000049">
    <property type="protein sequence ID" value="PIE32446.1"/>
    <property type="molecule type" value="Genomic_DNA"/>
</dbReference>
<evidence type="ECO:0000313" key="7">
    <source>
        <dbReference type="EMBL" id="PIE32446.1"/>
    </source>
</evidence>
<evidence type="ECO:0000256" key="3">
    <source>
        <dbReference type="ARBA" id="ARBA00022692"/>
    </source>
</evidence>
<evidence type="ECO:0008006" key="9">
    <source>
        <dbReference type="Google" id="ProtNLM"/>
    </source>
</evidence>
<organism evidence="7 8">
    <name type="scientific">Ilumatobacter coccineus</name>
    <dbReference type="NCBI Taxonomy" id="467094"/>
    <lineage>
        <taxon>Bacteria</taxon>
        <taxon>Bacillati</taxon>
        <taxon>Actinomycetota</taxon>
        <taxon>Acidimicrobiia</taxon>
        <taxon>Acidimicrobiales</taxon>
        <taxon>Ilumatobacteraceae</taxon>
        <taxon>Ilumatobacter</taxon>
    </lineage>
</organism>
<feature type="transmembrane region" description="Helical" evidence="6">
    <location>
        <begin position="193"/>
        <end position="212"/>
    </location>
</feature>
<comment type="similarity">
    <text evidence="2">Belongs to the multi antimicrobial extrusion (MATE) (TC 2.A.66.1) family.</text>
</comment>
<comment type="subcellular location">
    <subcellularLocation>
        <location evidence="1">Membrane</location>
        <topology evidence="1">Multi-pass membrane protein</topology>
    </subcellularLocation>
</comment>
<keyword evidence="4 6" id="KW-1133">Transmembrane helix</keyword>
<dbReference type="PANTHER" id="PTHR42893">
    <property type="entry name" value="PROTEIN DETOXIFICATION 44, CHLOROPLASTIC-RELATED"/>
    <property type="match status" value="1"/>
</dbReference>
<reference evidence="7 8" key="1">
    <citation type="submission" date="2017-10" db="EMBL/GenBank/DDBJ databases">
        <title>Novel microbial diversity and functional potential in the marine mammal oral microbiome.</title>
        <authorList>
            <person name="Dudek N.K."/>
            <person name="Sun C.L."/>
            <person name="Burstein D."/>
            <person name="Kantor R.S."/>
            <person name="Aliaga Goltsman D.S."/>
            <person name="Bik E.M."/>
            <person name="Thomas B.C."/>
            <person name="Banfield J.F."/>
            <person name="Relman D.A."/>
        </authorList>
    </citation>
    <scope>NUCLEOTIDE SEQUENCE [LARGE SCALE GENOMIC DNA]</scope>
    <source>
        <strain evidence="7">DOLJORAL78_61_10</strain>
    </source>
</reference>
<feature type="transmembrane region" description="Helical" evidence="6">
    <location>
        <begin position="265"/>
        <end position="293"/>
    </location>
</feature>
<dbReference type="Pfam" id="PF01554">
    <property type="entry name" value="MatE"/>
    <property type="match status" value="2"/>
</dbReference>
<dbReference type="Proteomes" id="UP000230914">
    <property type="component" value="Unassembled WGS sequence"/>
</dbReference>
<evidence type="ECO:0000256" key="2">
    <source>
        <dbReference type="ARBA" id="ARBA00010199"/>
    </source>
</evidence>
<feature type="transmembrane region" description="Helical" evidence="6">
    <location>
        <begin position="46"/>
        <end position="69"/>
    </location>
</feature>
<evidence type="ECO:0000256" key="5">
    <source>
        <dbReference type="ARBA" id="ARBA00023136"/>
    </source>
</evidence>
<sequence length="444" mass="46143">MTTVSKARQLDRRLIRLAIPALGNLAIGPIYVLVDTAIVGRIGTDQLAGLAIAATVLSLVFISGTSLTYGTTEQVAYRLGAGDRPGAATVGVQSAWIALGIGIIEAILLAVFASPIVSVFGGRGEVATHAVTYLTISAVGIPFVMLALSIQGTLRGEADFTSPLAVLAVSNLANLVIELIMVFGLHLGIAGSAWSTVIAQVGAGIWFIAQALPRFGRASHRYPRWVDMVPLLTAGQHLVIRVAAMLVVASGSTAVAARIDKPTLAAFQVVGSLFRFVGLSLDALALPVQTLVAERLGRDDRADAAFVSTRAIRLSIGLGAVMAAITLAASVFSAPLFSNDPGVQSRIAAGMVWLGIALLPAAIAFTYDGVLIGASDYRFLGRAAVGYLGVMIPIAIAILTWPSVGIGGIWAGWLVWLMMRAGVNHVRVQRLLGKGSPSLAQPVS</sequence>
<dbReference type="NCBIfam" id="TIGR00797">
    <property type="entry name" value="matE"/>
    <property type="match status" value="1"/>
</dbReference>
<evidence type="ECO:0000256" key="4">
    <source>
        <dbReference type="ARBA" id="ARBA00022989"/>
    </source>
</evidence>
<feature type="transmembrane region" description="Helical" evidence="6">
    <location>
        <begin position="164"/>
        <end position="187"/>
    </location>
</feature>
<feature type="transmembrane region" description="Helical" evidence="6">
    <location>
        <begin position="133"/>
        <end position="152"/>
    </location>
</feature>
<feature type="transmembrane region" description="Helical" evidence="6">
    <location>
        <begin position="379"/>
        <end position="398"/>
    </location>
</feature>
<dbReference type="GO" id="GO:0042910">
    <property type="term" value="F:xenobiotic transmembrane transporter activity"/>
    <property type="evidence" value="ECO:0007669"/>
    <property type="project" value="InterPro"/>
</dbReference>
<dbReference type="InterPro" id="IPR002528">
    <property type="entry name" value="MATE_fam"/>
</dbReference>
<dbReference type="InterPro" id="IPR044644">
    <property type="entry name" value="DinF-like"/>
</dbReference>
<comment type="caution">
    <text evidence="7">The sequence shown here is derived from an EMBL/GenBank/DDBJ whole genome shotgun (WGS) entry which is preliminary data.</text>
</comment>
<dbReference type="PANTHER" id="PTHR42893:SF46">
    <property type="entry name" value="PROTEIN DETOXIFICATION 44, CHLOROPLASTIC"/>
    <property type="match status" value="1"/>
</dbReference>
<gene>
    <name evidence="7" type="ORF">CSA55_03340</name>
</gene>
<feature type="transmembrane region" description="Helical" evidence="6">
    <location>
        <begin position="404"/>
        <end position="423"/>
    </location>
</feature>
<keyword evidence="3 6" id="KW-0812">Transmembrane</keyword>
<feature type="transmembrane region" description="Helical" evidence="6">
    <location>
        <begin position="14"/>
        <end position="34"/>
    </location>
</feature>
<name>A0A2G6K9Q9_9ACTN</name>
<dbReference type="GO" id="GO:0015297">
    <property type="term" value="F:antiporter activity"/>
    <property type="evidence" value="ECO:0007669"/>
    <property type="project" value="InterPro"/>
</dbReference>
<dbReference type="GO" id="GO:0005886">
    <property type="term" value="C:plasma membrane"/>
    <property type="evidence" value="ECO:0007669"/>
    <property type="project" value="TreeGrafter"/>
</dbReference>
<feature type="transmembrane region" description="Helical" evidence="6">
    <location>
        <begin position="347"/>
        <end position="367"/>
    </location>
</feature>
<evidence type="ECO:0000256" key="1">
    <source>
        <dbReference type="ARBA" id="ARBA00004141"/>
    </source>
</evidence>
<accession>A0A2G6K9Q9</accession>
<feature type="transmembrane region" description="Helical" evidence="6">
    <location>
        <begin position="90"/>
        <end position="113"/>
    </location>
</feature>
<proteinExistence type="inferred from homology"/>
<feature type="transmembrane region" description="Helical" evidence="6">
    <location>
        <begin position="238"/>
        <end position="259"/>
    </location>
</feature>
<keyword evidence="5 6" id="KW-0472">Membrane</keyword>
<feature type="transmembrane region" description="Helical" evidence="6">
    <location>
        <begin position="314"/>
        <end position="335"/>
    </location>
</feature>